<dbReference type="EMBL" id="NJAJ01000088">
    <property type="protein sequence ID" value="PHM59146.1"/>
    <property type="molecule type" value="Genomic_DNA"/>
</dbReference>
<organism evidence="1 2">
    <name type="scientific">Xenorhabdus stockiae</name>
    <dbReference type="NCBI Taxonomy" id="351614"/>
    <lineage>
        <taxon>Bacteria</taxon>
        <taxon>Pseudomonadati</taxon>
        <taxon>Pseudomonadota</taxon>
        <taxon>Gammaproteobacteria</taxon>
        <taxon>Enterobacterales</taxon>
        <taxon>Morganellaceae</taxon>
        <taxon>Xenorhabdus</taxon>
    </lineage>
</organism>
<dbReference type="Proteomes" id="UP000222366">
    <property type="component" value="Unassembled WGS sequence"/>
</dbReference>
<dbReference type="RefSeq" id="WP_099126228.1">
    <property type="nucleotide sequence ID" value="NZ_CAWNRH010000168.1"/>
</dbReference>
<protein>
    <submittedName>
        <fullName evidence="1">Uncharacterized protein</fullName>
    </submittedName>
</protein>
<sequence>MSRINLTIKQIQYICDMAGISYEKVEESRLNEEYTIGKVGIQDEGGIYFEQMGVYCTDYPEDGAMSLEDR</sequence>
<proteinExistence type="predicted"/>
<comment type="caution">
    <text evidence="1">The sequence shown here is derived from an EMBL/GenBank/DDBJ whole genome shotgun (WGS) entry which is preliminary data.</text>
</comment>
<keyword evidence="2" id="KW-1185">Reference proteome</keyword>
<gene>
    <name evidence="1" type="ORF">Xsto_04057</name>
</gene>
<accession>A0A2D0K6R6</accession>
<name>A0A2D0K6R6_9GAMM</name>
<evidence type="ECO:0000313" key="1">
    <source>
        <dbReference type="EMBL" id="PHM59146.1"/>
    </source>
</evidence>
<reference evidence="1 2" key="1">
    <citation type="journal article" date="2017" name="Nat. Microbiol.">
        <title>Natural product diversity associated with the nematode symbionts Photorhabdus and Xenorhabdus.</title>
        <authorList>
            <person name="Tobias N.J."/>
            <person name="Wolff H."/>
            <person name="Djahanschiri B."/>
            <person name="Grundmann F."/>
            <person name="Kronenwerth M."/>
            <person name="Shi Y.M."/>
            <person name="Simonyi S."/>
            <person name="Grun P."/>
            <person name="Shapiro-Ilan D."/>
            <person name="Pidot S.J."/>
            <person name="Stinear T.P."/>
            <person name="Ebersberger I."/>
            <person name="Bode H.B."/>
        </authorList>
    </citation>
    <scope>NUCLEOTIDE SEQUENCE [LARGE SCALE GENOMIC DNA]</scope>
    <source>
        <strain evidence="1 2">DSM 17904</strain>
    </source>
</reference>
<dbReference type="AlphaFoldDB" id="A0A2D0K6R6"/>
<evidence type="ECO:0000313" key="2">
    <source>
        <dbReference type="Proteomes" id="UP000222366"/>
    </source>
</evidence>